<reference evidence="2 3" key="1">
    <citation type="submission" date="2021-03" db="EMBL/GenBank/DDBJ databases">
        <title>Sequencing the genomes of 1000 actinobacteria strains.</title>
        <authorList>
            <person name="Klenk H.-P."/>
        </authorList>
    </citation>
    <scope>NUCLEOTIDE SEQUENCE [LARGE SCALE GENOMIC DNA]</scope>
    <source>
        <strain evidence="2 3">DSM 16005</strain>
    </source>
</reference>
<sequence length="293" mass="31282">MTVWLDTGIDYKVGVRDGKVIALNKAGKELKTVPAKLKDNEVTANLRDLLEWLAGHEREVGAQINDWMVQSLPVTTELLRQVWADESWRTALTDLVIVPCSSTGVPAPGDGPSGFLRSADTTVGIGLVTLDGESEVLESEHFLIAHPIDLGEDLDDYRAFAAELGIVQNTAQLMRETFTAGERDPESTSIADYADGEFEALQHATSRARTLGYVVKGGFAVCNLTSQGAPVQASYWVGSGDPQYETSTGDLNWVSGGTTLALKDVGAAAFSEGMRMAAAIYAGRKVEAGDDAA</sequence>
<dbReference type="EMBL" id="JAGIOI010000001">
    <property type="protein sequence ID" value="MBP2412150.1"/>
    <property type="molecule type" value="Genomic_DNA"/>
</dbReference>
<dbReference type="Pfam" id="PF13569">
    <property type="entry name" value="DUF4132"/>
    <property type="match status" value="1"/>
</dbReference>
<gene>
    <name evidence="2" type="ORF">JOF48_000949</name>
</gene>
<name>A0ABS4YTM6_9MICC</name>
<evidence type="ECO:0000313" key="2">
    <source>
        <dbReference type="EMBL" id="MBP2412150.1"/>
    </source>
</evidence>
<accession>A0ABS4YTM6</accession>
<evidence type="ECO:0000259" key="1">
    <source>
        <dbReference type="Pfam" id="PF13569"/>
    </source>
</evidence>
<feature type="domain" description="DUF4132" evidence="1">
    <location>
        <begin position="27"/>
        <end position="213"/>
    </location>
</feature>
<proteinExistence type="predicted"/>
<protein>
    <recommendedName>
        <fullName evidence="1">DUF4132 domain-containing protein</fullName>
    </recommendedName>
</protein>
<organism evidence="2 3">
    <name type="scientific">Arthrobacter stackebrandtii</name>
    <dbReference type="NCBI Taxonomy" id="272161"/>
    <lineage>
        <taxon>Bacteria</taxon>
        <taxon>Bacillati</taxon>
        <taxon>Actinomycetota</taxon>
        <taxon>Actinomycetes</taxon>
        <taxon>Micrococcales</taxon>
        <taxon>Micrococcaceae</taxon>
        <taxon>Arthrobacter</taxon>
    </lineage>
</organism>
<comment type="caution">
    <text evidence="2">The sequence shown here is derived from an EMBL/GenBank/DDBJ whole genome shotgun (WGS) entry which is preliminary data.</text>
</comment>
<keyword evidence="3" id="KW-1185">Reference proteome</keyword>
<dbReference type="RefSeq" id="WP_209677766.1">
    <property type="nucleotide sequence ID" value="NZ_JAGIOI010000001.1"/>
</dbReference>
<dbReference type="InterPro" id="IPR025406">
    <property type="entry name" value="DUF4132"/>
</dbReference>
<evidence type="ECO:0000313" key="3">
    <source>
        <dbReference type="Proteomes" id="UP000711614"/>
    </source>
</evidence>
<dbReference type="Proteomes" id="UP000711614">
    <property type="component" value="Unassembled WGS sequence"/>
</dbReference>